<proteinExistence type="predicted"/>
<reference evidence="3" key="2">
    <citation type="submission" date="2002-07" db="EMBL/GenBank/DDBJ databases">
        <title>Oryza sativa nipponbare(GA3) genomic DNA, chromosome 6, PAC clone:P0638H11.</title>
        <authorList>
            <person name="Sasaki T."/>
            <person name="Matsumoto T."/>
            <person name="Katayose Y."/>
        </authorList>
    </citation>
    <scope>NUCLEOTIDE SEQUENCE</scope>
</reference>
<dbReference type="AlphaFoldDB" id="Q67UJ8"/>
<reference evidence="2" key="1">
    <citation type="submission" date="2002-02" db="EMBL/GenBank/DDBJ databases">
        <title>Oryza sativa nipponbare(GA3) genomic DNA, chromosome 6, PAC clone:P0516A04.</title>
        <authorList>
            <person name="Sasaki T."/>
            <person name="Matsumoto T."/>
            <person name="Yamamoto K."/>
        </authorList>
    </citation>
    <scope>NUCLEOTIDE SEQUENCE</scope>
</reference>
<name>Q67UJ8_ORYSJ</name>
<dbReference type="EMBL" id="AP004727">
    <property type="protein sequence ID" value="BAD37691.1"/>
    <property type="molecule type" value="Genomic_DNA"/>
</dbReference>
<accession>Q67UJ8</accession>
<protein>
    <submittedName>
        <fullName evidence="3">Uncharacterized protein</fullName>
    </submittedName>
</protein>
<sequence>MGVEVKPFTMEGGGRRKPGAEADADAKAHTIGTAAASSSPTGRGFAPNPSQAAFWRALGEY</sequence>
<dbReference type="Proteomes" id="UP000000763">
    <property type="component" value="Chromosome 6"/>
</dbReference>
<reference evidence="4" key="4">
    <citation type="journal article" date="2008" name="Nucleic Acids Res.">
        <title>The rice annotation project database (RAP-DB): 2008 update.</title>
        <authorList>
            <consortium name="The rice annotation project (RAP)"/>
        </authorList>
    </citation>
    <scope>GENOME REANNOTATION</scope>
    <source>
        <strain evidence="4">cv. Nipponbare</strain>
    </source>
</reference>
<feature type="region of interest" description="Disordered" evidence="1">
    <location>
        <begin position="1"/>
        <end position="49"/>
    </location>
</feature>
<evidence type="ECO:0000313" key="4">
    <source>
        <dbReference type="Proteomes" id="UP000000763"/>
    </source>
</evidence>
<gene>
    <name evidence="2" type="ORF">P0516A04.38</name>
    <name evidence="3" type="ORF">P0638H11.3</name>
</gene>
<reference evidence="4" key="3">
    <citation type="journal article" date="2005" name="Nature">
        <title>The map-based sequence of the rice genome.</title>
        <authorList>
            <consortium name="International rice genome sequencing project (IRGSP)"/>
            <person name="Matsumoto T."/>
            <person name="Wu J."/>
            <person name="Kanamori H."/>
            <person name="Katayose Y."/>
            <person name="Fujisawa M."/>
            <person name="Namiki N."/>
            <person name="Mizuno H."/>
            <person name="Yamamoto K."/>
            <person name="Antonio B.A."/>
            <person name="Baba T."/>
            <person name="Sakata K."/>
            <person name="Nagamura Y."/>
            <person name="Aoki H."/>
            <person name="Arikawa K."/>
            <person name="Arita K."/>
            <person name="Bito T."/>
            <person name="Chiden Y."/>
            <person name="Fujitsuka N."/>
            <person name="Fukunaka R."/>
            <person name="Hamada M."/>
            <person name="Harada C."/>
            <person name="Hayashi A."/>
            <person name="Hijishita S."/>
            <person name="Honda M."/>
            <person name="Hosokawa S."/>
            <person name="Ichikawa Y."/>
            <person name="Idonuma A."/>
            <person name="Iijima M."/>
            <person name="Ikeda M."/>
            <person name="Ikeno M."/>
            <person name="Ito K."/>
            <person name="Ito S."/>
            <person name="Ito T."/>
            <person name="Ito Y."/>
            <person name="Ito Y."/>
            <person name="Iwabuchi A."/>
            <person name="Kamiya K."/>
            <person name="Karasawa W."/>
            <person name="Kurita K."/>
            <person name="Katagiri S."/>
            <person name="Kikuta A."/>
            <person name="Kobayashi H."/>
            <person name="Kobayashi N."/>
            <person name="Machita K."/>
            <person name="Maehara T."/>
            <person name="Masukawa M."/>
            <person name="Mizubayashi T."/>
            <person name="Mukai Y."/>
            <person name="Nagasaki H."/>
            <person name="Nagata Y."/>
            <person name="Naito S."/>
            <person name="Nakashima M."/>
            <person name="Nakama Y."/>
            <person name="Nakamichi Y."/>
            <person name="Nakamura M."/>
            <person name="Meguro A."/>
            <person name="Negishi M."/>
            <person name="Ohta I."/>
            <person name="Ohta T."/>
            <person name="Okamoto M."/>
            <person name="Ono N."/>
            <person name="Saji S."/>
            <person name="Sakaguchi M."/>
            <person name="Sakai K."/>
            <person name="Shibata M."/>
            <person name="Shimokawa T."/>
            <person name="Song J."/>
            <person name="Takazaki Y."/>
            <person name="Terasawa K."/>
            <person name="Tsugane M."/>
            <person name="Tsuji K."/>
            <person name="Ueda S."/>
            <person name="Waki K."/>
            <person name="Yamagata H."/>
            <person name="Yamamoto M."/>
            <person name="Yamamoto S."/>
            <person name="Yamane H."/>
            <person name="Yoshiki S."/>
            <person name="Yoshihara R."/>
            <person name="Yukawa K."/>
            <person name="Zhong H."/>
            <person name="Yano M."/>
            <person name="Yuan Q."/>
            <person name="Ouyang S."/>
            <person name="Liu J."/>
            <person name="Jones K.M."/>
            <person name="Gansberger K."/>
            <person name="Moffat K."/>
            <person name="Hill J."/>
            <person name="Bera J."/>
            <person name="Fadrosh D."/>
            <person name="Jin S."/>
            <person name="Johri S."/>
            <person name="Kim M."/>
            <person name="Overton L."/>
            <person name="Reardon M."/>
            <person name="Tsitrin T."/>
            <person name="Vuong H."/>
            <person name="Weaver B."/>
            <person name="Ciecko A."/>
            <person name="Tallon L."/>
            <person name="Jackson J."/>
            <person name="Pai G."/>
            <person name="Aken S.V."/>
            <person name="Utterback T."/>
            <person name="Reidmuller S."/>
            <person name="Feldblyum T."/>
            <person name="Hsiao J."/>
            <person name="Zismann V."/>
            <person name="Iobst S."/>
            <person name="de Vazeille A.R."/>
            <person name="Buell C.R."/>
            <person name="Ying K."/>
            <person name="Li Y."/>
            <person name="Lu T."/>
            <person name="Huang Y."/>
            <person name="Zhao Q."/>
            <person name="Feng Q."/>
            <person name="Zhang L."/>
            <person name="Zhu J."/>
            <person name="Weng Q."/>
            <person name="Mu J."/>
            <person name="Lu Y."/>
            <person name="Fan D."/>
            <person name="Liu Y."/>
            <person name="Guan J."/>
            <person name="Zhang Y."/>
            <person name="Yu S."/>
            <person name="Liu X."/>
            <person name="Zhang Y."/>
            <person name="Hong G."/>
            <person name="Han B."/>
            <person name="Choisne N."/>
            <person name="Demange N."/>
            <person name="Orjeda G."/>
            <person name="Samain S."/>
            <person name="Cattolico L."/>
            <person name="Pelletier E."/>
            <person name="Couloux A."/>
            <person name="Segurens B."/>
            <person name="Wincker P."/>
            <person name="D'Hont A."/>
            <person name="Scarpelli C."/>
            <person name="Weissenbach J."/>
            <person name="Salanoubat M."/>
            <person name="Quetier F."/>
            <person name="Yu Y."/>
            <person name="Kim H.R."/>
            <person name="Rambo T."/>
            <person name="Currie J."/>
            <person name="Collura K."/>
            <person name="Luo M."/>
            <person name="Yang T."/>
            <person name="Ammiraju J.S.S."/>
            <person name="Engler F."/>
            <person name="Soderlund C."/>
            <person name="Wing R.A."/>
            <person name="Palmer L.E."/>
            <person name="de la Bastide M."/>
            <person name="Spiegel L."/>
            <person name="Nascimento L."/>
            <person name="Zutavern T."/>
            <person name="O'Shaughnessy A."/>
            <person name="Dike S."/>
            <person name="Dedhia N."/>
            <person name="Preston R."/>
            <person name="Balija V."/>
            <person name="McCombie W.R."/>
            <person name="Chow T."/>
            <person name="Chen H."/>
            <person name="Chung M."/>
            <person name="Chen C."/>
            <person name="Shaw J."/>
            <person name="Wu H."/>
            <person name="Hsiao K."/>
            <person name="Chao Y."/>
            <person name="Chu M."/>
            <person name="Cheng C."/>
            <person name="Hour A."/>
            <person name="Lee P."/>
            <person name="Lin S."/>
            <person name="Lin Y."/>
            <person name="Liou J."/>
            <person name="Liu S."/>
            <person name="Hsing Y."/>
            <person name="Raghuvanshi S."/>
            <person name="Mohanty A."/>
            <person name="Bharti A.K."/>
            <person name="Gaur A."/>
            <person name="Gupta V."/>
            <person name="Kumar D."/>
            <person name="Ravi V."/>
            <person name="Vij S."/>
            <person name="Kapur A."/>
            <person name="Khurana P."/>
            <person name="Khurana P."/>
            <person name="Khurana J.P."/>
            <person name="Tyagi A.K."/>
            <person name="Gaikwad K."/>
            <person name="Singh A."/>
            <person name="Dalal V."/>
            <person name="Srivastava S."/>
            <person name="Dixit A."/>
            <person name="Pal A.K."/>
            <person name="Ghazi I.A."/>
            <person name="Yadav M."/>
            <person name="Pandit A."/>
            <person name="Bhargava A."/>
            <person name="Sureshbabu K."/>
            <person name="Batra K."/>
            <person name="Sharma T.R."/>
            <person name="Mohapatra T."/>
            <person name="Singh N.K."/>
            <person name="Messing J."/>
            <person name="Nelson A.B."/>
            <person name="Fuks G."/>
            <person name="Kavchok S."/>
            <person name="Keizer G."/>
            <person name="Linton E."/>
            <person name="Llaca V."/>
            <person name="Song R."/>
            <person name="Tanyolac B."/>
            <person name="Young S."/>
            <person name="Ho-Il K."/>
            <person name="Hahn J.H."/>
            <person name="Sangsakoo G."/>
            <person name="Vanavichit A."/>
            <person name="de Mattos Luiz.A.T."/>
            <person name="Zimmer P.D."/>
            <person name="Malone G."/>
            <person name="Dellagostin O."/>
            <person name="de Oliveira A.C."/>
            <person name="Bevan M."/>
            <person name="Bancroft I."/>
            <person name="Minx P."/>
            <person name="Cordum H."/>
            <person name="Wilson R."/>
            <person name="Cheng Z."/>
            <person name="Jin W."/>
            <person name="Jiang J."/>
            <person name="Leong S.A."/>
            <person name="Iwama H."/>
            <person name="Gojobori T."/>
            <person name="Itoh T."/>
            <person name="Niimura Y."/>
            <person name="Fujii Y."/>
            <person name="Habara T."/>
            <person name="Sakai H."/>
            <person name="Sato Y."/>
            <person name="Wilson G."/>
            <person name="Kumar K."/>
            <person name="McCouch S."/>
            <person name="Juretic N."/>
            <person name="Hoen D."/>
            <person name="Wright S."/>
            <person name="Bruskiewich R."/>
            <person name="Bureau T."/>
            <person name="Miyao A."/>
            <person name="Hirochika H."/>
            <person name="Nishikawa T."/>
            <person name="Kadowaki K."/>
            <person name="Sugiura M."/>
            <person name="Burr B."/>
            <person name="Sasaki T."/>
        </authorList>
    </citation>
    <scope>NUCLEOTIDE SEQUENCE [LARGE SCALE GENOMIC DNA]</scope>
    <source>
        <strain evidence="4">cv. Nipponbare</strain>
    </source>
</reference>
<feature type="compositionally biased region" description="Basic and acidic residues" evidence="1">
    <location>
        <begin position="18"/>
        <end position="28"/>
    </location>
</feature>
<evidence type="ECO:0000313" key="2">
    <source>
        <dbReference type="EMBL" id="BAD37691.1"/>
    </source>
</evidence>
<evidence type="ECO:0000313" key="3">
    <source>
        <dbReference type="EMBL" id="BAD38171.1"/>
    </source>
</evidence>
<evidence type="ECO:0000256" key="1">
    <source>
        <dbReference type="SAM" id="MobiDB-lite"/>
    </source>
</evidence>
<dbReference type="EMBL" id="AP005545">
    <property type="protein sequence ID" value="BAD38171.1"/>
    <property type="molecule type" value="Genomic_DNA"/>
</dbReference>
<organism evidence="3 4">
    <name type="scientific">Oryza sativa subsp. japonica</name>
    <name type="common">Rice</name>
    <dbReference type="NCBI Taxonomy" id="39947"/>
    <lineage>
        <taxon>Eukaryota</taxon>
        <taxon>Viridiplantae</taxon>
        <taxon>Streptophyta</taxon>
        <taxon>Embryophyta</taxon>
        <taxon>Tracheophyta</taxon>
        <taxon>Spermatophyta</taxon>
        <taxon>Magnoliopsida</taxon>
        <taxon>Liliopsida</taxon>
        <taxon>Poales</taxon>
        <taxon>Poaceae</taxon>
        <taxon>BOP clade</taxon>
        <taxon>Oryzoideae</taxon>
        <taxon>Oryzeae</taxon>
        <taxon>Oryzinae</taxon>
        <taxon>Oryza</taxon>
        <taxon>Oryza sativa</taxon>
    </lineage>
</organism>